<organism evidence="8 9">
    <name type="scientific">Adineta ricciae</name>
    <name type="common">Rotifer</name>
    <dbReference type="NCBI Taxonomy" id="249248"/>
    <lineage>
        <taxon>Eukaryota</taxon>
        <taxon>Metazoa</taxon>
        <taxon>Spiralia</taxon>
        <taxon>Gnathifera</taxon>
        <taxon>Rotifera</taxon>
        <taxon>Eurotatoria</taxon>
        <taxon>Bdelloidea</taxon>
        <taxon>Adinetida</taxon>
        <taxon>Adinetidae</taxon>
        <taxon>Adineta</taxon>
    </lineage>
</organism>
<dbReference type="PANTHER" id="PTHR42800:SF3">
    <property type="entry name" value="GLYCOSYL HYDROLASE FAMILY 32 N-TERMINAL DOMAIN-CONTAINING PROTEIN"/>
    <property type="match status" value="1"/>
</dbReference>
<dbReference type="GO" id="GO:0005737">
    <property type="term" value="C:cytoplasm"/>
    <property type="evidence" value="ECO:0007669"/>
    <property type="project" value="TreeGrafter"/>
</dbReference>
<evidence type="ECO:0000313" key="8">
    <source>
        <dbReference type="EMBL" id="CAF1105635.1"/>
    </source>
</evidence>
<evidence type="ECO:0000313" key="9">
    <source>
        <dbReference type="Proteomes" id="UP000663828"/>
    </source>
</evidence>
<reference evidence="8" key="1">
    <citation type="submission" date="2021-02" db="EMBL/GenBank/DDBJ databases">
        <authorList>
            <person name="Nowell W R."/>
        </authorList>
    </citation>
    <scope>NUCLEOTIDE SEQUENCE</scope>
</reference>
<dbReference type="InterPro" id="IPR013189">
    <property type="entry name" value="Glyco_hydro_32_C"/>
</dbReference>
<proteinExistence type="inferred from homology"/>
<dbReference type="PANTHER" id="PTHR42800">
    <property type="entry name" value="EXOINULINASE INUD (AFU_ORTHOLOGUE AFUA_5G00480)"/>
    <property type="match status" value="1"/>
</dbReference>
<keyword evidence="9" id="KW-1185">Reference proteome</keyword>
<dbReference type="EMBL" id="CAJNOR010001245">
    <property type="protein sequence ID" value="CAF1105635.1"/>
    <property type="molecule type" value="Genomic_DNA"/>
</dbReference>
<dbReference type="Gene3D" id="2.60.120.560">
    <property type="entry name" value="Exo-inulinase, domain 1"/>
    <property type="match status" value="1"/>
</dbReference>
<feature type="signal peptide" evidence="5">
    <location>
        <begin position="1"/>
        <end position="21"/>
    </location>
</feature>
<evidence type="ECO:0000256" key="4">
    <source>
        <dbReference type="RuleBase" id="RU362110"/>
    </source>
</evidence>
<dbReference type="Pfam" id="PF00251">
    <property type="entry name" value="Glyco_hydro_32N"/>
    <property type="match status" value="1"/>
</dbReference>
<evidence type="ECO:0000256" key="3">
    <source>
        <dbReference type="ARBA" id="ARBA00023295"/>
    </source>
</evidence>
<keyword evidence="3 4" id="KW-0326">Glycosidase</keyword>
<gene>
    <name evidence="8" type="ORF">XAT740_LOCUS18592</name>
</gene>
<dbReference type="InterPro" id="IPR023296">
    <property type="entry name" value="Glyco_hydro_beta-prop_sf"/>
</dbReference>
<dbReference type="GO" id="GO:0004575">
    <property type="term" value="F:sucrose alpha-glucosidase activity"/>
    <property type="evidence" value="ECO:0007669"/>
    <property type="project" value="TreeGrafter"/>
</dbReference>
<keyword evidence="2 4" id="KW-0378">Hydrolase</keyword>
<dbReference type="InterPro" id="IPR001362">
    <property type="entry name" value="Glyco_hydro_32"/>
</dbReference>
<evidence type="ECO:0008006" key="10">
    <source>
        <dbReference type="Google" id="ProtNLM"/>
    </source>
</evidence>
<keyword evidence="5" id="KW-0732">Signal</keyword>
<dbReference type="Pfam" id="PF08244">
    <property type="entry name" value="Glyco_hydro_32C"/>
    <property type="match status" value="1"/>
</dbReference>
<sequence>MLKMKDTICLSLLFYIVNIHCEDLWKLNLTTLEDNSLFLQWRPTYHILSPNSWMNDPCGPYYNPKTHTYHLFYQVQPGFIQWGNISWGHLKSTDMIFWEDVTAWTNEDYLTFTPGQGNNESRMGVFTGSALPVSPTGDETSGIVTVIYTSVKFLPISWNGFYQTGSETQSLAVSFDDGITFEHYDKNPIVVSPPSGWNVTGWRDPKFEKSKEIDLFLYGTNQENYYMTISSGIRGVGPRLLLYQSSSTNLTHWTYLGSLLSVPGNFTFNQEWSGSFGFNFEVANCFSLREKFEDGGDNETIHMFTAIGTEGGNTSLHQSTHWSIWIEGNLRKPIDMDILASGVMDWGDAYAFNSFYDPVYDRRIFYGWVRESHRSYGERAFGYNGQITLPREVFIQVISNVVHINESLNASWTLTSNQDETFTFKTLGIRPIDEIVNLRKTNEFIRKQSQKFHQRIDYLHMNVTSLNFELKGNINISLNSTAGFVFRRSTNGLEYTTLYYNSSNEYLILNRTSSSLIKQFDDQTIYAKHLLLTRQISTNFVEKELLSLHIFLDNSLLEVYVNNRTVISTHIYPSLSDSLELGYFVGGTDGTVEFSDVSIWFNLQNAFSLRPLNTSTHLVNPSVNNAAIHSFQLSVFLFLFYLFHSL</sequence>
<dbReference type="Gene3D" id="2.115.10.20">
    <property type="entry name" value="Glycosyl hydrolase domain, family 43"/>
    <property type="match status" value="1"/>
</dbReference>
<evidence type="ECO:0000259" key="6">
    <source>
        <dbReference type="Pfam" id="PF00251"/>
    </source>
</evidence>
<comment type="caution">
    <text evidence="8">The sequence shown here is derived from an EMBL/GenBank/DDBJ whole genome shotgun (WGS) entry which is preliminary data.</text>
</comment>
<evidence type="ECO:0000259" key="7">
    <source>
        <dbReference type="Pfam" id="PF08244"/>
    </source>
</evidence>
<feature type="domain" description="Glycosyl hydrolase family 32 N-terminal" evidence="6">
    <location>
        <begin position="46"/>
        <end position="396"/>
    </location>
</feature>
<evidence type="ECO:0000256" key="1">
    <source>
        <dbReference type="ARBA" id="ARBA00009902"/>
    </source>
</evidence>
<feature type="domain" description="Glycosyl hydrolase family 32 C-terminal" evidence="7">
    <location>
        <begin position="436"/>
        <end position="600"/>
    </location>
</feature>
<accession>A0A814PBX6</accession>
<dbReference type="Proteomes" id="UP000663828">
    <property type="component" value="Unassembled WGS sequence"/>
</dbReference>
<comment type="similarity">
    <text evidence="1 4">Belongs to the glycosyl hydrolase 32 family.</text>
</comment>
<dbReference type="SMART" id="SM00640">
    <property type="entry name" value="Glyco_32"/>
    <property type="match status" value="1"/>
</dbReference>
<name>A0A814PBX6_ADIRI</name>
<dbReference type="InterPro" id="IPR013148">
    <property type="entry name" value="Glyco_hydro_32_N"/>
</dbReference>
<evidence type="ECO:0000256" key="2">
    <source>
        <dbReference type="ARBA" id="ARBA00022801"/>
    </source>
</evidence>
<dbReference type="GO" id="GO:0005987">
    <property type="term" value="P:sucrose catabolic process"/>
    <property type="evidence" value="ECO:0007669"/>
    <property type="project" value="TreeGrafter"/>
</dbReference>
<dbReference type="AlphaFoldDB" id="A0A814PBX6"/>
<dbReference type="SUPFAM" id="SSF75005">
    <property type="entry name" value="Arabinanase/levansucrase/invertase"/>
    <property type="match status" value="1"/>
</dbReference>
<dbReference type="InterPro" id="IPR013320">
    <property type="entry name" value="ConA-like_dom_sf"/>
</dbReference>
<dbReference type="CDD" id="cd18621">
    <property type="entry name" value="GH32_XdINV-like"/>
    <property type="match status" value="1"/>
</dbReference>
<evidence type="ECO:0000256" key="5">
    <source>
        <dbReference type="SAM" id="SignalP"/>
    </source>
</evidence>
<dbReference type="SUPFAM" id="SSF49899">
    <property type="entry name" value="Concanavalin A-like lectins/glucanases"/>
    <property type="match status" value="1"/>
</dbReference>
<feature type="chain" id="PRO_5032345528" description="Beta-fructofuranosidase" evidence="5">
    <location>
        <begin position="22"/>
        <end position="646"/>
    </location>
</feature>
<protein>
    <recommendedName>
        <fullName evidence="10">Beta-fructofuranosidase</fullName>
    </recommendedName>
</protein>